<keyword evidence="2" id="KW-0472">Membrane</keyword>
<feature type="transmembrane region" description="Helical" evidence="2">
    <location>
        <begin position="1568"/>
        <end position="1585"/>
    </location>
</feature>
<feature type="transmembrane region" description="Helical" evidence="2">
    <location>
        <begin position="31"/>
        <end position="48"/>
    </location>
</feature>
<dbReference type="NCBIfam" id="NF047321">
    <property type="entry name" value="SCO7613_CTERM"/>
    <property type="match status" value="1"/>
</dbReference>
<feature type="transmembrane region" description="Helical" evidence="2">
    <location>
        <begin position="1353"/>
        <end position="1372"/>
    </location>
</feature>
<feature type="transmembrane region" description="Helical" evidence="2">
    <location>
        <begin position="964"/>
        <end position="984"/>
    </location>
</feature>
<feature type="transmembrane region" description="Helical" evidence="2">
    <location>
        <begin position="345"/>
        <end position="368"/>
    </location>
</feature>
<gene>
    <name evidence="3" type="ORF">CCE01nite_40180</name>
</gene>
<feature type="transmembrane region" description="Helical" evidence="2">
    <location>
        <begin position="138"/>
        <end position="155"/>
    </location>
</feature>
<feature type="transmembrane region" description="Helical" evidence="2">
    <location>
        <begin position="526"/>
        <end position="550"/>
    </location>
</feature>
<feature type="transmembrane region" description="Helical" evidence="2">
    <location>
        <begin position="1053"/>
        <end position="1073"/>
    </location>
</feature>
<dbReference type="RefSeq" id="WP_141372910.1">
    <property type="nucleotide sequence ID" value="NZ_BJLR01000042.1"/>
</dbReference>
<feature type="transmembrane region" description="Helical" evidence="2">
    <location>
        <begin position="571"/>
        <end position="591"/>
    </location>
</feature>
<feature type="transmembrane region" description="Helical" evidence="2">
    <location>
        <begin position="718"/>
        <end position="738"/>
    </location>
</feature>
<keyword evidence="4" id="KW-1185">Reference proteome</keyword>
<evidence type="ECO:0000313" key="3">
    <source>
        <dbReference type="EMBL" id="GEA90069.1"/>
    </source>
</evidence>
<feature type="transmembrane region" description="Helical" evidence="2">
    <location>
        <begin position="113"/>
        <end position="132"/>
    </location>
</feature>
<keyword evidence="2" id="KW-1133">Transmembrane helix</keyword>
<dbReference type="Proteomes" id="UP000317046">
    <property type="component" value="Unassembled WGS sequence"/>
</dbReference>
<feature type="transmembrane region" description="Helical" evidence="2">
    <location>
        <begin position="996"/>
        <end position="1016"/>
    </location>
</feature>
<comment type="caution">
    <text evidence="3">The sequence shown here is derived from an EMBL/GenBank/DDBJ whole genome shotgun (WGS) entry which is preliminary data.</text>
</comment>
<feature type="transmembrane region" description="Helical" evidence="2">
    <location>
        <begin position="1079"/>
        <end position="1094"/>
    </location>
</feature>
<feature type="transmembrane region" description="Helical" evidence="2">
    <location>
        <begin position="690"/>
        <end position="706"/>
    </location>
</feature>
<feature type="transmembrane region" description="Helical" evidence="2">
    <location>
        <begin position="1620"/>
        <end position="1638"/>
    </location>
</feature>
<feature type="transmembrane region" description="Helical" evidence="2">
    <location>
        <begin position="790"/>
        <end position="809"/>
    </location>
</feature>
<feature type="transmembrane region" description="Helical" evidence="2">
    <location>
        <begin position="597"/>
        <end position="616"/>
    </location>
</feature>
<feature type="transmembrane region" description="Helical" evidence="2">
    <location>
        <begin position="87"/>
        <end position="106"/>
    </location>
</feature>
<keyword evidence="2" id="KW-0812">Transmembrane</keyword>
<feature type="transmembrane region" description="Helical" evidence="2">
    <location>
        <begin position="658"/>
        <end position="678"/>
    </location>
</feature>
<feature type="transmembrane region" description="Helical" evidence="2">
    <location>
        <begin position="60"/>
        <end position="81"/>
    </location>
</feature>
<feature type="transmembrane region" description="Helical" evidence="2">
    <location>
        <begin position="1123"/>
        <end position="1141"/>
    </location>
</feature>
<feature type="transmembrane region" description="Helical" evidence="2">
    <location>
        <begin position="867"/>
        <end position="890"/>
    </location>
</feature>
<accession>A0A4Y3L0A9</accession>
<feature type="region of interest" description="Disordered" evidence="1">
    <location>
        <begin position="229"/>
        <end position="259"/>
    </location>
</feature>
<feature type="transmembrane region" description="Helical" evidence="2">
    <location>
        <begin position="1022"/>
        <end position="1041"/>
    </location>
</feature>
<feature type="transmembrane region" description="Helical" evidence="2">
    <location>
        <begin position="1302"/>
        <end position="1321"/>
    </location>
</feature>
<feature type="transmembrane region" description="Helical" evidence="2">
    <location>
        <begin position="1672"/>
        <end position="1690"/>
    </location>
</feature>
<sequence length="1708" mass="165087">MLQVLGASLLAAASIVFLLFSWGWIPLVGRAVAVAVGTVVVFAVASRLRRSGLTSSAEAVGGLAAVLLLLDAWAIPATGLVRPAEPAVYAGVAALVCGAALAVWGVRARLRVGTLSGAVLVPAAPLLLAPLVPSAGGFAGLACTALALTTVRFAGRGTAPDRHAPERAVLAAAAWVLVAVAVLVASVGALLDGAGWRAPTVPAWGSVAALVAASVLAAVQGRLAGTAVAGERPGGASAPTGTATAASDAATGATGATADADAGRARGTLADDVLGAGAGPSEDSAAAAEPAPAPRQPDAAVGSGAGTGAPASPRTLAGSGPWTVGTGAGGGAPVSFAGFGGAARAWTTTAGAVASVAALAVVVLLARAGVTADAGLWTLVPLAPTLVTLGLRLAHHRRGRAAWAAQGAHAVALLAGVPTVVALPLIVAAFLVDPRLAPEPATVVALVLGAAATVALTRAAGRQAQAGSWIAVAVLVAVPVALASVWPGLVGAGLVVLLLVLAGLAFAGDAAGVRPVLGTSAPARTVVVVAVLGSLAASQGALGPLALALAGTGALSAGTRRWIARPTELRAAALTTGALLGWAAAVVALAAAGMGPALALIATGCAVVAGSVLLAVRRAGAPHDRVAWLATGVAALGTAWPGASAASSLDGAGPRRVLLALLVLLAVLALAGSVVVAVRGRRTVPRSARVAAAVVAPLGALVVVSVEGATGSALPGTSVAVGLAAAGAVGVLLAPVLARGAAVDDAPRLGAAADATGHDEHARRAAEAGGWTVLAAAVATASTPGRLGSAATAALVLLVAAITAGAWSLAPGRRWARWGTLALATVASWVLLVAGDVGTPEAYLAPAGLVLAVVGARRWRLGADGDVALLGAGLTLATVPGALLGGELVAGLPRHAVAGLVAALLVGLAAVPAVRRRPGAGTSTLRPVHVLSLLGGLLAVLGPWRRALGGAGQPVTSRSLGEQVLAVEAWSLPAAAVVAAAAWLLTRDASAARLRVGAWGPWAVAAVSAVPTVVAVSDSGPGLVRALAALAAGAALALATARRASDPRERADLAAVGLFAAGLGALAGAASLTQPPGDALVAAFGLLVLAVAVLRAAAGTAPWWGVAGAVLVLPPALQDEVWRGVVTVVLGAALVGAAVAVRRSGTAPGAVDGGPRADADPAVAPRGSGAFRVARSTHTLLLGTAALLALLGPARLATTRAGGPGASLGAVEVWALPAAVLLAVALRELTRRTTPVAAAARSTGIWLVAAVAAVPTAVAATALAPSPLSLGRTLAVLATGATVAVAGVTGTAPPRRVLGTSLVPLGLAVAGLAWFASAAAPSVPPPATVLAAVGLLVAGVGAAHVARADPGAGWPFLGALLVVQLVGTPAPWGGPPVGLVVASVALGVGAGLSRAGVAARAGAVPLSVAALLAVAVAARHTADAASAAAGLRVELVALGSALVLGAALTLLARRWPFPGPSPRTWGPWPVALAATLPSLSAALDDPADLVRPGVVLGACSVLAILGAARVARRAATTSAPTPTPASGRAPAARLWGAAATQVRAVGVVLAAAAALLTAARGGAVPVDAPLVLLGATLLVVGTLALRSDSRASSWTCLAPGLVLAVVVPVATAWWEPTMWRLVLVLVGATAAVVVGAVLRWQAPFVLGTGSLAVVAVVQVSPAAVAAMQVVEWWVVLALGGAVLLGLGLTYERRLREAREAARFVVAMR</sequence>
<feature type="compositionally biased region" description="Low complexity" evidence="1">
    <location>
        <begin position="234"/>
        <end position="259"/>
    </location>
</feature>
<feature type="transmembrane region" description="Helical" evidence="2">
    <location>
        <begin position="1489"/>
        <end position="1511"/>
    </location>
</feature>
<feature type="transmembrane region" description="Helical" evidence="2">
    <location>
        <begin position="1404"/>
        <end position="1422"/>
    </location>
</feature>
<proteinExistence type="predicted"/>
<feature type="transmembrane region" description="Helical" evidence="2">
    <location>
        <begin position="374"/>
        <end position="395"/>
    </location>
</feature>
<feature type="transmembrane region" description="Helical" evidence="2">
    <location>
        <begin position="1434"/>
        <end position="1452"/>
    </location>
</feature>
<feature type="transmembrane region" description="Helical" evidence="2">
    <location>
        <begin position="443"/>
        <end position="461"/>
    </location>
</feature>
<feature type="transmembrane region" description="Helical" evidence="2">
    <location>
        <begin position="1101"/>
        <end position="1117"/>
    </location>
</feature>
<name>A0A4Y3L0A9_9CELL</name>
<evidence type="ECO:0000256" key="2">
    <source>
        <dbReference type="SAM" id="Phobius"/>
    </source>
</evidence>
<feature type="transmembrane region" description="Helical" evidence="2">
    <location>
        <begin position="1645"/>
        <end position="1666"/>
    </location>
</feature>
<feature type="transmembrane region" description="Helical" evidence="2">
    <location>
        <begin position="473"/>
        <end position="506"/>
    </location>
</feature>
<feature type="transmembrane region" description="Helical" evidence="2">
    <location>
        <begin position="896"/>
        <end position="914"/>
    </location>
</feature>
<feature type="transmembrane region" description="Helical" evidence="2">
    <location>
        <begin position="1327"/>
        <end position="1346"/>
    </location>
</feature>
<organism evidence="3 4">
    <name type="scientific">Cellulomonas cellasea</name>
    <dbReference type="NCBI Taxonomy" id="43670"/>
    <lineage>
        <taxon>Bacteria</taxon>
        <taxon>Bacillati</taxon>
        <taxon>Actinomycetota</taxon>
        <taxon>Actinomycetes</taxon>
        <taxon>Micrococcales</taxon>
        <taxon>Cellulomonadaceae</taxon>
        <taxon>Cellulomonas</taxon>
    </lineage>
</organism>
<feature type="transmembrane region" description="Helical" evidence="2">
    <location>
        <begin position="407"/>
        <end position="431"/>
    </location>
</feature>
<dbReference type="EMBL" id="BJLR01000042">
    <property type="protein sequence ID" value="GEA90069.1"/>
    <property type="molecule type" value="Genomic_DNA"/>
</dbReference>
<feature type="transmembrane region" description="Helical" evidence="2">
    <location>
        <begin position="203"/>
        <end position="223"/>
    </location>
</feature>
<feature type="transmembrane region" description="Helical" evidence="2">
    <location>
        <begin position="1597"/>
        <end position="1614"/>
    </location>
</feature>
<feature type="transmembrane region" description="Helical" evidence="2">
    <location>
        <begin position="1245"/>
        <end position="1264"/>
    </location>
</feature>
<reference evidence="3" key="1">
    <citation type="submission" date="2019-06" db="EMBL/GenBank/DDBJ databases">
        <title>Whole genome shotgun sequence of Cellulomonas cellasea NBRC 3753.</title>
        <authorList>
            <person name="Hosoyama A."/>
            <person name="Uohara A."/>
            <person name="Ohji S."/>
            <person name="Ichikawa N."/>
        </authorList>
    </citation>
    <scope>NUCLEOTIDE SEQUENCE [LARGE SCALE GENOMIC DNA]</scope>
    <source>
        <strain evidence="3">NBRC 3753</strain>
    </source>
</reference>
<evidence type="ECO:0000313" key="4">
    <source>
        <dbReference type="Proteomes" id="UP000317046"/>
    </source>
</evidence>
<feature type="transmembrane region" description="Helical" evidence="2">
    <location>
        <begin position="926"/>
        <end position="944"/>
    </location>
</feature>
<evidence type="ECO:0000256" key="1">
    <source>
        <dbReference type="SAM" id="MobiDB-lite"/>
    </source>
</evidence>
<feature type="transmembrane region" description="Helical" evidence="2">
    <location>
        <begin position="1204"/>
        <end position="1224"/>
    </location>
</feature>
<feature type="transmembrane region" description="Helical" evidence="2">
    <location>
        <begin position="1532"/>
        <end position="1556"/>
    </location>
</feature>
<protein>
    <submittedName>
        <fullName evidence="3">Uncharacterized protein</fullName>
    </submittedName>
</protein>
<feature type="transmembrane region" description="Helical" evidence="2">
    <location>
        <begin position="1180"/>
        <end position="1198"/>
    </location>
</feature>
<feature type="transmembrane region" description="Helical" evidence="2">
    <location>
        <begin position="628"/>
        <end position="646"/>
    </location>
</feature>
<feature type="region of interest" description="Disordered" evidence="1">
    <location>
        <begin position="271"/>
        <end position="324"/>
    </location>
</feature>
<dbReference type="InterPro" id="IPR058062">
    <property type="entry name" value="SCO7613_C"/>
</dbReference>
<feature type="transmembrane region" description="Helical" evidence="2">
    <location>
        <begin position="7"/>
        <end position="25"/>
    </location>
</feature>
<feature type="transmembrane region" description="Helical" evidence="2">
    <location>
        <begin position="1270"/>
        <end position="1290"/>
    </location>
</feature>
<feature type="compositionally biased region" description="Low complexity" evidence="1">
    <location>
        <begin position="279"/>
        <end position="324"/>
    </location>
</feature>
<feature type="transmembrane region" description="Helical" evidence="2">
    <location>
        <begin position="167"/>
        <end position="191"/>
    </location>
</feature>